<dbReference type="AlphaFoldDB" id="A0A0S6UD61"/>
<dbReference type="CDD" id="cd02233">
    <property type="entry name" value="cupin_HNL-like"/>
    <property type="match status" value="1"/>
</dbReference>
<accession>A0A0S6UD61</accession>
<evidence type="ECO:0000259" key="1">
    <source>
        <dbReference type="Pfam" id="PF07883"/>
    </source>
</evidence>
<gene>
    <name evidence="2" type="ORF">MTY_1551</name>
</gene>
<protein>
    <submittedName>
        <fullName evidence="2">Uncharacterized conserved protein, contains double-stranded beta-helix domain</fullName>
    </submittedName>
</protein>
<dbReference type="Gene3D" id="2.60.120.10">
    <property type="entry name" value="Jelly Rolls"/>
    <property type="match status" value="1"/>
</dbReference>
<dbReference type="InterPro" id="IPR014710">
    <property type="entry name" value="RmlC-like_jellyroll"/>
</dbReference>
<proteinExistence type="predicted"/>
<dbReference type="SUPFAM" id="SSF51182">
    <property type="entry name" value="RmlC-like cupins"/>
    <property type="match status" value="1"/>
</dbReference>
<dbReference type="Pfam" id="PF07883">
    <property type="entry name" value="Cupin_2"/>
    <property type="match status" value="1"/>
</dbReference>
<sequence>MDKTEPRNSGNRIIFPKGNKITNDCFIGTTWVETLVSKDSIFNCPIYNVTFEPGARNNWHKHPGGQILLVTGGRGYYQEEGRPVQIIKEGDVVKIQPGVKHWHGAAQNSWLSHIAITANPQKGEVEWMEPVSDEYYLRLKIEEEA</sequence>
<feature type="domain" description="Cupin type-2" evidence="1">
    <location>
        <begin position="49"/>
        <end position="107"/>
    </location>
</feature>
<dbReference type="PANTHER" id="PTHR43698">
    <property type="entry name" value="RIBD C-TERMINAL DOMAIN CONTAINING PROTEIN"/>
    <property type="match status" value="1"/>
</dbReference>
<reference evidence="2" key="1">
    <citation type="journal article" date="2014" name="Gene">
        <title>Genome-guided analysis of transformation efficiency and carbon dioxide assimilation by Moorella thermoacetica Y72.</title>
        <authorList>
            <person name="Tsukahara K."/>
            <person name="Kita A."/>
            <person name="Nakashimada Y."/>
            <person name="Hoshino T."/>
            <person name="Murakami K."/>
        </authorList>
    </citation>
    <scope>NUCLEOTIDE SEQUENCE [LARGE SCALE GENOMIC DNA]</scope>
    <source>
        <strain evidence="2">Y72</strain>
    </source>
</reference>
<dbReference type="EMBL" id="DF238840">
    <property type="protein sequence ID" value="GAF26212.1"/>
    <property type="molecule type" value="Genomic_DNA"/>
</dbReference>
<evidence type="ECO:0000313" key="2">
    <source>
        <dbReference type="EMBL" id="GAF26212.1"/>
    </source>
</evidence>
<dbReference type="PANTHER" id="PTHR43698:SF1">
    <property type="entry name" value="BLL4564 PROTEIN"/>
    <property type="match status" value="1"/>
</dbReference>
<dbReference type="Proteomes" id="UP000063718">
    <property type="component" value="Unassembled WGS sequence"/>
</dbReference>
<organism evidence="2">
    <name type="scientific">Moorella thermoacetica Y72</name>
    <dbReference type="NCBI Taxonomy" id="1325331"/>
    <lineage>
        <taxon>Bacteria</taxon>
        <taxon>Bacillati</taxon>
        <taxon>Bacillota</taxon>
        <taxon>Clostridia</taxon>
        <taxon>Neomoorellales</taxon>
        <taxon>Neomoorellaceae</taxon>
        <taxon>Neomoorella</taxon>
    </lineage>
</organism>
<dbReference type="RefSeq" id="WP_025773923.1">
    <property type="nucleotide sequence ID" value="NZ_DF238840.1"/>
</dbReference>
<name>A0A0S6UD61_NEOTH</name>
<dbReference type="InterPro" id="IPR013096">
    <property type="entry name" value="Cupin_2"/>
</dbReference>
<dbReference type="InterPro" id="IPR047263">
    <property type="entry name" value="HNL-like_cupin"/>
</dbReference>
<dbReference type="InterPro" id="IPR011051">
    <property type="entry name" value="RmlC_Cupin_sf"/>
</dbReference>